<dbReference type="RefSeq" id="WP_065543712.1">
    <property type="nucleotide sequence ID" value="NZ_CP015405.2"/>
</dbReference>
<gene>
    <name evidence="1" type="ORF">A4V09_18710</name>
</gene>
<dbReference type="AlphaFoldDB" id="A0A1C7IEZ2"/>
<evidence type="ECO:0000313" key="1">
    <source>
        <dbReference type="EMBL" id="ANU77598.1"/>
    </source>
</evidence>
<evidence type="ECO:0000313" key="2">
    <source>
        <dbReference type="Proteomes" id="UP000092574"/>
    </source>
</evidence>
<dbReference type="KEGG" id="byl:A4V09_18710"/>
<reference evidence="1" key="1">
    <citation type="submission" date="2017-04" db="EMBL/GenBank/DDBJ databases">
        <title>Complete Genome Sequences of Twelve Strains of a Stable Defined Moderately Diverse Mouse Microbiota 2 (sDMDMm2).</title>
        <authorList>
            <person name="Uchimura Y."/>
            <person name="Wyss M."/>
            <person name="Brugiroux S."/>
            <person name="Limenitakis J.P."/>
            <person name="Stecher B."/>
            <person name="McCoy K.D."/>
            <person name="Macpherson A.J."/>
        </authorList>
    </citation>
    <scope>NUCLEOTIDE SEQUENCE</scope>
    <source>
        <strain evidence="1">YL58</strain>
    </source>
</reference>
<protein>
    <submittedName>
        <fullName evidence="1">Uncharacterized protein</fullName>
    </submittedName>
</protein>
<name>A0A1C7IEZ2_9FIRM</name>
<proteinExistence type="predicted"/>
<organism evidence="1 2">
    <name type="scientific">Blautia pseudococcoides</name>
    <dbReference type="NCBI Taxonomy" id="1796616"/>
    <lineage>
        <taxon>Bacteria</taxon>
        <taxon>Bacillati</taxon>
        <taxon>Bacillota</taxon>
        <taxon>Clostridia</taxon>
        <taxon>Lachnospirales</taxon>
        <taxon>Lachnospiraceae</taxon>
        <taxon>Blautia</taxon>
    </lineage>
</organism>
<dbReference type="Proteomes" id="UP000092574">
    <property type="component" value="Chromosome"/>
</dbReference>
<keyword evidence="2" id="KW-1185">Reference proteome</keyword>
<sequence length="123" mass="13279">MKKLPKINAAKAVKTSLPYCQKAKAGSGVRGARSAFILPLTPFPAFAMPLAWKRPKGRASHHARVVFGPHILCRAGGLGNAPTSRKGYSFPLLAKKVADTQFSLDCSQIQHFHHITKSSNTGE</sequence>
<dbReference type="EMBL" id="CP015405">
    <property type="protein sequence ID" value="ANU77598.1"/>
    <property type="molecule type" value="Genomic_DNA"/>
</dbReference>
<accession>A0A1C7IEZ2</accession>
<dbReference type="STRING" id="1796616.A4V09_18710"/>